<dbReference type="Proteomes" id="UP000184096">
    <property type="component" value="Chromosome I"/>
</dbReference>
<dbReference type="InterPro" id="IPR003615">
    <property type="entry name" value="HNH_nuc"/>
</dbReference>
<evidence type="ECO:0000259" key="1">
    <source>
        <dbReference type="Pfam" id="PF01844"/>
    </source>
</evidence>
<evidence type="ECO:0000313" key="2">
    <source>
        <dbReference type="EMBL" id="SHN69179.1"/>
    </source>
</evidence>
<dbReference type="GO" id="GO:0008270">
    <property type="term" value="F:zinc ion binding"/>
    <property type="evidence" value="ECO:0007669"/>
    <property type="project" value="InterPro"/>
</dbReference>
<dbReference type="GO" id="GO:0003676">
    <property type="term" value="F:nucleic acid binding"/>
    <property type="evidence" value="ECO:0007669"/>
    <property type="project" value="InterPro"/>
</dbReference>
<dbReference type="RefSeq" id="WP_072817337.1">
    <property type="nucleotide sequence ID" value="NZ_LT670849.1"/>
</dbReference>
<keyword evidence="3" id="KW-1185">Reference proteome</keyword>
<feature type="domain" description="HNH" evidence="1">
    <location>
        <begin position="55"/>
        <end position="101"/>
    </location>
</feature>
<dbReference type="EMBL" id="LT670849">
    <property type="protein sequence ID" value="SHN69179.1"/>
    <property type="molecule type" value="Genomic_DNA"/>
</dbReference>
<gene>
    <name evidence="2" type="ORF">SAMN05444170_1508</name>
</gene>
<keyword evidence="2" id="KW-0255">Endonuclease</keyword>
<dbReference type="GO" id="GO:0004519">
    <property type="term" value="F:endonuclease activity"/>
    <property type="evidence" value="ECO:0007669"/>
    <property type="project" value="UniProtKB-KW"/>
</dbReference>
<keyword evidence="2" id="KW-0540">Nuclease</keyword>
<organism evidence="2 3">
    <name type="scientific">Bradyrhizobium erythrophlei</name>
    <dbReference type="NCBI Taxonomy" id="1437360"/>
    <lineage>
        <taxon>Bacteria</taxon>
        <taxon>Pseudomonadati</taxon>
        <taxon>Pseudomonadota</taxon>
        <taxon>Alphaproteobacteria</taxon>
        <taxon>Hyphomicrobiales</taxon>
        <taxon>Nitrobacteraceae</taxon>
        <taxon>Bradyrhizobium</taxon>
    </lineage>
</organism>
<dbReference type="AlphaFoldDB" id="A0A1M7TEJ9"/>
<protein>
    <submittedName>
        <fullName evidence="2">HNH endonuclease</fullName>
    </submittedName>
</protein>
<reference evidence="3" key="1">
    <citation type="submission" date="2016-11" db="EMBL/GenBank/DDBJ databases">
        <authorList>
            <person name="Varghese N."/>
            <person name="Submissions S."/>
        </authorList>
    </citation>
    <scope>NUCLEOTIDE SEQUENCE [LARGE SCALE GENOMIC DNA]</scope>
    <source>
        <strain evidence="3">GAS401</strain>
    </source>
</reference>
<keyword evidence="2" id="KW-0378">Hydrolase</keyword>
<dbReference type="CDD" id="cd00085">
    <property type="entry name" value="HNHc"/>
    <property type="match status" value="1"/>
</dbReference>
<sequence>MPRSNWQEHKWRRDRLWELGLKRDEYGKYLESPHWQECRKLKLDEQRDVVGYNFCEKCGRRPEATRKTALNVHHLTYERLGNELLDDLQIICRPCHDKEHGRDLETQKRWYDPRRFE</sequence>
<accession>A0A1M7TEJ9</accession>
<dbReference type="InterPro" id="IPR002711">
    <property type="entry name" value="HNH"/>
</dbReference>
<proteinExistence type="predicted"/>
<dbReference type="OrthoDB" id="8248803at2"/>
<evidence type="ECO:0000313" key="3">
    <source>
        <dbReference type="Proteomes" id="UP000184096"/>
    </source>
</evidence>
<name>A0A1M7TEJ9_9BRAD</name>
<dbReference type="Pfam" id="PF01844">
    <property type="entry name" value="HNH"/>
    <property type="match status" value="1"/>
</dbReference>